<evidence type="ECO:0000313" key="3">
    <source>
        <dbReference type="Proteomes" id="UP000557566"/>
    </source>
</evidence>
<feature type="transmembrane region" description="Helical" evidence="1">
    <location>
        <begin position="204"/>
        <end position="229"/>
    </location>
</feature>
<feature type="transmembrane region" description="Helical" evidence="1">
    <location>
        <begin position="281"/>
        <end position="303"/>
    </location>
</feature>
<sequence length="325" mass="35748">MSSTPLLSAAGGLPGPHVMLDHPAFLRVSHSPWQCIPQNVLVALRGLTLAYLVAVGAMIGHYKSTEESEGSPWRHFFDFGLISYALVSFYHLITFSWTFTHLYYPDPDGVQGGVESWIIRAMSLPANMGSLRKQFYFTLFYATATVFAFMNSSIYWFVTRQHETAALLVAAATATATATAKGASPSPVLLVVDGPFSILFGEGWFKPFIICNLYGVTAAIMILETIFLNSTKRPAALGSHFLGLMVHSGLYLAWAALGKVWTDIFPFFWLDEKEVGSKEAVTAYCIGFVLLSQFMYTLALGFVGIREGVTRSLAERASSLEDMED</sequence>
<feature type="transmembrane region" description="Helical" evidence="1">
    <location>
        <begin position="165"/>
        <end position="184"/>
    </location>
</feature>
<accession>A0A8H4LVV0</accession>
<keyword evidence="1" id="KW-1133">Transmembrane helix</keyword>
<protein>
    <submittedName>
        <fullName evidence="2">Uncharacterized protein</fullName>
    </submittedName>
</protein>
<dbReference type="Proteomes" id="UP000557566">
    <property type="component" value="Unassembled WGS sequence"/>
</dbReference>
<dbReference type="EMBL" id="JAAVMX010000007">
    <property type="protein sequence ID" value="KAF4506146.1"/>
    <property type="molecule type" value="Genomic_DNA"/>
</dbReference>
<feature type="transmembrane region" description="Helical" evidence="1">
    <location>
        <begin position="40"/>
        <end position="60"/>
    </location>
</feature>
<name>A0A8H4LVV0_9HYPO</name>
<keyword evidence="3" id="KW-1185">Reference proteome</keyword>
<keyword evidence="1" id="KW-0472">Membrane</keyword>
<feature type="transmembrane region" description="Helical" evidence="1">
    <location>
        <begin position="241"/>
        <end position="261"/>
    </location>
</feature>
<evidence type="ECO:0000256" key="1">
    <source>
        <dbReference type="SAM" id="Phobius"/>
    </source>
</evidence>
<organism evidence="2 3">
    <name type="scientific">Ophiocordyceps sinensis</name>
    <dbReference type="NCBI Taxonomy" id="72228"/>
    <lineage>
        <taxon>Eukaryota</taxon>
        <taxon>Fungi</taxon>
        <taxon>Dikarya</taxon>
        <taxon>Ascomycota</taxon>
        <taxon>Pezizomycotina</taxon>
        <taxon>Sordariomycetes</taxon>
        <taxon>Hypocreomycetidae</taxon>
        <taxon>Hypocreales</taxon>
        <taxon>Ophiocordycipitaceae</taxon>
        <taxon>Ophiocordyceps</taxon>
    </lineage>
</organism>
<feature type="transmembrane region" description="Helical" evidence="1">
    <location>
        <begin position="135"/>
        <end position="158"/>
    </location>
</feature>
<evidence type="ECO:0000313" key="2">
    <source>
        <dbReference type="EMBL" id="KAF4506146.1"/>
    </source>
</evidence>
<dbReference type="OrthoDB" id="5293596at2759"/>
<comment type="caution">
    <text evidence="2">The sequence shown here is derived from an EMBL/GenBank/DDBJ whole genome shotgun (WGS) entry which is preliminary data.</text>
</comment>
<reference evidence="2 3" key="1">
    <citation type="journal article" date="2020" name="Genome Biol. Evol.">
        <title>A new high-quality draft genome assembly of the Chinese cordyceps Ophiocordyceps sinensis.</title>
        <authorList>
            <person name="Shu R."/>
            <person name="Zhang J."/>
            <person name="Meng Q."/>
            <person name="Zhang H."/>
            <person name="Zhou G."/>
            <person name="Li M."/>
            <person name="Wu P."/>
            <person name="Zhao Y."/>
            <person name="Chen C."/>
            <person name="Qin Q."/>
        </authorList>
    </citation>
    <scope>NUCLEOTIDE SEQUENCE [LARGE SCALE GENOMIC DNA]</scope>
    <source>
        <strain evidence="2 3">IOZ07</strain>
    </source>
</reference>
<keyword evidence="1" id="KW-0812">Transmembrane</keyword>
<gene>
    <name evidence="2" type="ORF">G6O67_006261</name>
</gene>
<feature type="transmembrane region" description="Helical" evidence="1">
    <location>
        <begin position="81"/>
        <end position="104"/>
    </location>
</feature>
<dbReference type="AlphaFoldDB" id="A0A8H4LVV0"/>
<proteinExistence type="predicted"/>